<feature type="compositionally biased region" description="Low complexity" evidence="1">
    <location>
        <begin position="154"/>
        <end position="165"/>
    </location>
</feature>
<protein>
    <submittedName>
        <fullName evidence="2">Uncharacterized protein</fullName>
    </submittedName>
</protein>
<dbReference type="AlphaFoldDB" id="A0A4R6WW64"/>
<feature type="region of interest" description="Disordered" evidence="1">
    <location>
        <begin position="115"/>
        <end position="165"/>
    </location>
</feature>
<comment type="caution">
    <text evidence="2">The sequence shown here is derived from an EMBL/GenBank/DDBJ whole genome shotgun (WGS) entry which is preliminary data.</text>
</comment>
<evidence type="ECO:0000256" key="1">
    <source>
        <dbReference type="SAM" id="MobiDB-lite"/>
    </source>
</evidence>
<dbReference type="Proteomes" id="UP000295783">
    <property type="component" value="Unassembled WGS sequence"/>
</dbReference>
<evidence type="ECO:0000313" key="2">
    <source>
        <dbReference type="EMBL" id="TDQ86313.1"/>
    </source>
</evidence>
<evidence type="ECO:0000313" key="3">
    <source>
        <dbReference type="Proteomes" id="UP000295783"/>
    </source>
</evidence>
<keyword evidence="3" id="KW-1185">Reference proteome</keyword>
<sequence>MAGTANIMLPGAPNQPVPGGTRLGAIEGGMDRPGAINQAQFRQLLEAQRIAGEAAAAQPGMTLADYRKLAGPMPASQAAPPTPPAPLVASDGIPNLTPEQFAVLTGMAPAADAASQSPAASAASQTPAAPTVSPQLAAAGLPPDADSEADGALAIDPAGDPGAIAAAAGPIEADGRTEDGAGEATDPRVVWFDTMPDRDDRRRLEGQGKKVRLSETPGARELFLGPDGSFGWDDFIDLINPLQHIPVVAQIYRAVTGDQAYALSQFVGALPFGPISVASAVIDTTLRAQTGRDAGTDLAASILGVDNRTPEEANLHLVAPPSRDLAAMPEPQGGDQLQQAALPAGFAAWTRESAGLPGGAG</sequence>
<dbReference type="OrthoDB" id="5769175at2"/>
<feature type="region of interest" description="Disordered" evidence="1">
    <location>
        <begin position="72"/>
        <end position="93"/>
    </location>
</feature>
<name>A0A4R6WW64_9PROT</name>
<gene>
    <name evidence="2" type="ORF">A8950_0004</name>
</gene>
<organism evidence="2 3">
    <name type="scientific">Dongia mobilis</name>
    <dbReference type="NCBI Taxonomy" id="578943"/>
    <lineage>
        <taxon>Bacteria</taxon>
        <taxon>Pseudomonadati</taxon>
        <taxon>Pseudomonadota</taxon>
        <taxon>Alphaproteobacteria</taxon>
        <taxon>Rhodospirillales</taxon>
        <taxon>Dongiaceae</taxon>
        <taxon>Dongia</taxon>
    </lineage>
</organism>
<dbReference type="EMBL" id="SNYW01000001">
    <property type="protein sequence ID" value="TDQ86313.1"/>
    <property type="molecule type" value="Genomic_DNA"/>
</dbReference>
<dbReference type="RefSeq" id="WP_133611432.1">
    <property type="nucleotide sequence ID" value="NZ_SNYW01000001.1"/>
</dbReference>
<proteinExistence type="predicted"/>
<reference evidence="2 3" key="1">
    <citation type="submission" date="2019-03" db="EMBL/GenBank/DDBJ databases">
        <title>Genomic Encyclopedia of Type Strains, Phase III (KMG-III): the genomes of soil and plant-associated and newly described type strains.</title>
        <authorList>
            <person name="Whitman W."/>
        </authorList>
    </citation>
    <scope>NUCLEOTIDE SEQUENCE [LARGE SCALE GENOMIC DNA]</scope>
    <source>
        <strain evidence="2 3">CGMCC 1.7660</strain>
    </source>
</reference>
<accession>A0A4R6WW64</accession>
<feature type="compositionally biased region" description="Low complexity" evidence="1">
    <location>
        <begin position="115"/>
        <end position="134"/>
    </location>
</feature>